<feature type="compositionally biased region" description="Polar residues" evidence="1">
    <location>
        <begin position="19"/>
        <end position="37"/>
    </location>
</feature>
<dbReference type="Gramene" id="TRITD2Av1G135390.3">
    <property type="protein sequence ID" value="TRITD2Av1G135390.3"/>
    <property type="gene ID" value="TRITD2Av1G135390"/>
</dbReference>
<evidence type="ECO:0000313" key="2">
    <source>
        <dbReference type="EMBL" id="VAH30570.1"/>
    </source>
</evidence>
<protein>
    <submittedName>
        <fullName evidence="2">Uncharacterized protein</fullName>
    </submittedName>
</protein>
<gene>
    <name evidence="2" type="ORF">TRITD_2Av1G135390</name>
</gene>
<feature type="region of interest" description="Disordered" evidence="1">
    <location>
        <begin position="1"/>
        <end position="69"/>
    </location>
</feature>
<proteinExistence type="predicted"/>
<dbReference type="Proteomes" id="UP000324705">
    <property type="component" value="Chromosome 2A"/>
</dbReference>
<evidence type="ECO:0000256" key="1">
    <source>
        <dbReference type="SAM" id="MobiDB-lite"/>
    </source>
</evidence>
<name>A0A9R1NSZ7_TRITD</name>
<reference evidence="2 3" key="1">
    <citation type="submission" date="2017-09" db="EMBL/GenBank/DDBJ databases">
        <authorList>
            <consortium name="International Durum Wheat Genome Sequencing Consortium (IDWGSC)"/>
            <person name="Milanesi L."/>
        </authorList>
    </citation>
    <scope>NUCLEOTIDE SEQUENCE [LARGE SCALE GENOMIC DNA]</scope>
    <source>
        <strain evidence="3">cv. Svevo</strain>
    </source>
</reference>
<evidence type="ECO:0000313" key="3">
    <source>
        <dbReference type="Proteomes" id="UP000324705"/>
    </source>
</evidence>
<accession>A0A9R1NSZ7</accession>
<dbReference type="AlphaFoldDB" id="A0A9R1NSZ7"/>
<dbReference type="EMBL" id="LT934113">
    <property type="protein sequence ID" value="VAH30570.1"/>
    <property type="molecule type" value="Genomic_DNA"/>
</dbReference>
<sequence length="69" mass="7288">MQELDGRPLRLSLAAQNPPAGSTPSTVQSQQEQTASGGSEPEVDKNSTTTSGQFEGEMEKSNLQTTASY</sequence>
<keyword evidence="3" id="KW-1185">Reference proteome</keyword>
<organism evidence="2 3">
    <name type="scientific">Triticum turgidum subsp. durum</name>
    <name type="common">Durum wheat</name>
    <name type="synonym">Triticum durum</name>
    <dbReference type="NCBI Taxonomy" id="4567"/>
    <lineage>
        <taxon>Eukaryota</taxon>
        <taxon>Viridiplantae</taxon>
        <taxon>Streptophyta</taxon>
        <taxon>Embryophyta</taxon>
        <taxon>Tracheophyta</taxon>
        <taxon>Spermatophyta</taxon>
        <taxon>Magnoliopsida</taxon>
        <taxon>Liliopsida</taxon>
        <taxon>Poales</taxon>
        <taxon>Poaceae</taxon>
        <taxon>BOP clade</taxon>
        <taxon>Pooideae</taxon>
        <taxon>Triticodae</taxon>
        <taxon>Triticeae</taxon>
        <taxon>Triticinae</taxon>
        <taxon>Triticum</taxon>
    </lineage>
</organism>